<keyword evidence="1" id="KW-0560">Oxidoreductase</keyword>
<reference evidence="3 4" key="1">
    <citation type="journal article" date="2019" name="Int. J. Syst. Evol. Microbiol.">
        <title>The Global Catalogue of Microorganisms (GCM) 10K type strain sequencing project: providing services to taxonomists for standard genome sequencing and annotation.</title>
        <authorList>
            <consortium name="The Broad Institute Genomics Platform"/>
            <consortium name="The Broad Institute Genome Sequencing Center for Infectious Disease"/>
            <person name="Wu L."/>
            <person name="Ma J."/>
        </authorList>
    </citation>
    <scope>NUCLEOTIDE SEQUENCE [LARGE SCALE GENOMIC DNA]</scope>
    <source>
        <strain evidence="3 4">JCM 8201</strain>
    </source>
</reference>
<dbReference type="Proteomes" id="UP001501842">
    <property type="component" value="Unassembled WGS sequence"/>
</dbReference>
<evidence type="ECO:0000259" key="2">
    <source>
        <dbReference type="Pfam" id="PF00248"/>
    </source>
</evidence>
<dbReference type="Pfam" id="PF00248">
    <property type="entry name" value="Aldo_ket_red"/>
    <property type="match status" value="1"/>
</dbReference>
<gene>
    <name evidence="3" type="ORF">GCM10010439_03650</name>
</gene>
<dbReference type="EMBL" id="BAAATZ010000002">
    <property type="protein sequence ID" value="GAA2719034.1"/>
    <property type="molecule type" value="Genomic_DNA"/>
</dbReference>
<proteinExistence type="predicted"/>
<protein>
    <submittedName>
        <fullName evidence="3">Aldo/keto reductase</fullName>
    </submittedName>
</protein>
<dbReference type="CDD" id="cd19088">
    <property type="entry name" value="AKR_AKR13B1"/>
    <property type="match status" value="1"/>
</dbReference>
<dbReference type="SUPFAM" id="SSF51430">
    <property type="entry name" value="NAD(P)-linked oxidoreductase"/>
    <property type="match status" value="1"/>
</dbReference>
<dbReference type="PRINTS" id="PR00069">
    <property type="entry name" value="ALDKETRDTASE"/>
</dbReference>
<keyword evidence="4" id="KW-1185">Reference proteome</keyword>
<evidence type="ECO:0000256" key="1">
    <source>
        <dbReference type="ARBA" id="ARBA00023002"/>
    </source>
</evidence>
<evidence type="ECO:0000313" key="3">
    <source>
        <dbReference type="EMBL" id="GAA2719034.1"/>
    </source>
</evidence>
<name>A0ABN3TUZ3_9ACTN</name>
<sequence length="281" mass="30582">MSFEMFFIGRDLPVHRIGLGTGQLVGKGYWGLRGDRADAVKLLRHAVMRGVDLIDTAGDYGPDLAEELVAEALHPYPMGLVVATKGGIVRTSATEWHLDGRPESLKEMCEASLRRLKLDTIDLYQLHRIDPQVPLAEQLGALTELQREGKIRHIGLDSVSAEQLRAAVELAEIASVQNRFHLLDREAVPLLELCEERHVAFLPWGPLNDGALTASGRQAVDGVAEAHGATPAQVALAWLLHRSRVLLPAPGTTSPAHLDENLAAGDLELSPEEFSSLDEIA</sequence>
<dbReference type="PANTHER" id="PTHR43625:SF40">
    <property type="entry name" value="ALDO-KETO REDUCTASE YAKC [NADP(+)]"/>
    <property type="match status" value="1"/>
</dbReference>
<dbReference type="InterPro" id="IPR023210">
    <property type="entry name" value="NADP_OxRdtase_dom"/>
</dbReference>
<organism evidence="3 4">
    <name type="scientific">Actinocorallia aurantiaca</name>
    <dbReference type="NCBI Taxonomy" id="46204"/>
    <lineage>
        <taxon>Bacteria</taxon>
        <taxon>Bacillati</taxon>
        <taxon>Actinomycetota</taxon>
        <taxon>Actinomycetes</taxon>
        <taxon>Streptosporangiales</taxon>
        <taxon>Thermomonosporaceae</taxon>
        <taxon>Actinocorallia</taxon>
    </lineage>
</organism>
<comment type="caution">
    <text evidence="3">The sequence shown here is derived from an EMBL/GenBank/DDBJ whole genome shotgun (WGS) entry which is preliminary data.</text>
</comment>
<dbReference type="InterPro" id="IPR020471">
    <property type="entry name" value="AKR"/>
</dbReference>
<dbReference type="InterPro" id="IPR050791">
    <property type="entry name" value="Aldo-Keto_reductase"/>
</dbReference>
<dbReference type="PANTHER" id="PTHR43625">
    <property type="entry name" value="AFLATOXIN B1 ALDEHYDE REDUCTASE"/>
    <property type="match status" value="1"/>
</dbReference>
<evidence type="ECO:0000313" key="4">
    <source>
        <dbReference type="Proteomes" id="UP001501842"/>
    </source>
</evidence>
<dbReference type="Gene3D" id="3.20.20.100">
    <property type="entry name" value="NADP-dependent oxidoreductase domain"/>
    <property type="match status" value="1"/>
</dbReference>
<dbReference type="RefSeq" id="WP_344448292.1">
    <property type="nucleotide sequence ID" value="NZ_BAAATZ010000002.1"/>
</dbReference>
<accession>A0ABN3TUZ3</accession>
<feature type="domain" description="NADP-dependent oxidoreductase" evidence="2">
    <location>
        <begin position="16"/>
        <end position="280"/>
    </location>
</feature>
<dbReference type="InterPro" id="IPR036812">
    <property type="entry name" value="NAD(P)_OxRdtase_dom_sf"/>
</dbReference>